<dbReference type="Proteomes" id="UP001498398">
    <property type="component" value="Unassembled WGS sequence"/>
</dbReference>
<comment type="caution">
    <text evidence="7">The sequence shown here is derived from an EMBL/GenBank/DDBJ whole genome shotgun (WGS) entry which is preliminary data.</text>
</comment>
<evidence type="ECO:0000256" key="2">
    <source>
        <dbReference type="ARBA" id="ARBA00022553"/>
    </source>
</evidence>
<reference evidence="7 8" key="1">
    <citation type="submission" date="2024-01" db="EMBL/GenBank/DDBJ databases">
        <title>A draft genome for the cacao thread blight pathogen Marasmiellus scandens.</title>
        <authorList>
            <person name="Baruah I.K."/>
            <person name="Leung J."/>
            <person name="Bukari Y."/>
            <person name="Amoako-Attah I."/>
            <person name="Meinhardt L.W."/>
            <person name="Bailey B.A."/>
            <person name="Cohen S.P."/>
        </authorList>
    </citation>
    <scope>NUCLEOTIDE SEQUENCE [LARGE SCALE GENOMIC DNA]</scope>
    <source>
        <strain evidence="7 8">GH-19</strain>
    </source>
</reference>
<feature type="region of interest" description="Disordered" evidence="6">
    <location>
        <begin position="1"/>
        <end position="216"/>
    </location>
</feature>
<gene>
    <name evidence="7" type="ORF">VKT23_013685</name>
</gene>
<evidence type="ECO:0000256" key="4">
    <source>
        <dbReference type="ARBA" id="ARBA00023043"/>
    </source>
</evidence>
<feature type="compositionally biased region" description="Low complexity" evidence="6">
    <location>
        <begin position="319"/>
        <end position="330"/>
    </location>
</feature>
<dbReference type="PANTHER" id="PTHR15263">
    <property type="entry name" value="I-KAPPA-B-LIKE PROTEIN IKBL"/>
    <property type="match status" value="1"/>
</dbReference>
<dbReference type="PANTHER" id="PTHR15263:SF1">
    <property type="entry name" value="NF-KAPPA-B INHIBITOR-LIKE PROTEIN 1"/>
    <property type="match status" value="1"/>
</dbReference>
<evidence type="ECO:0000313" key="7">
    <source>
        <dbReference type="EMBL" id="KAK7448422.1"/>
    </source>
</evidence>
<organism evidence="7 8">
    <name type="scientific">Marasmiellus scandens</name>
    <dbReference type="NCBI Taxonomy" id="2682957"/>
    <lineage>
        <taxon>Eukaryota</taxon>
        <taxon>Fungi</taxon>
        <taxon>Dikarya</taxon>
        <taxon>Basidiomycota</taxon>
        <taxon>Agaricomycotina</taxon>
        <taxon>Agaricomycetes</taxon>
        <taxon>Agaricomycetidae</taxon>
        <taxon>Agaricales</taxon>
        <taxon>Marasmiineae</taxon>
        <taxon>Omphalotaceae</taxon>
        <taxon>Marasmiellus</taxon>
    </lineage>
</organism>
<feature type="compositionally biased region" description="Polar residues" evidence="6">
    <location>
        <begin position="104"/>
        <end position="121"/>
    </location>
</feature>
<feature type="compositionally biased region" description="Polar residues" evidence="6">
    <location>
        <begin position="28"/>
        <end position="54"/>
    </location>
</feature>
<comment type="subcellular location">
    <subcellularLocation>
        <location evidence="1">Nucleus</location>
    </subcellularLocation>
</comment>
<evidence type="ECO:0000313" key="8">
    <source>
        <dbReference type="Proteomes" id="UP001498398"/>
    </source>
</evidence>
<evidence type="ECO:0000256" key="6">
    <source>
        <dbReference type="SAM" id="MobiDB-lite"/>
    </source>
</evidence>
<feature type="compositionally biased region" description="Low complexity" evidence="6">
    <location>
        <begin position="55"/>
        <end position="65"/>
    </location>
</feature>
<evidence type="ECO:0000256" key="1">
    <source>
        <dbReference type="ARBA" id="ARBA00004123"/>
    </source>
</evidence>
<proteinExistence type="predicted"/>
<feature type="compositionally biased region" description="Polar residues" evidence="6">
    <location>
        <begin position="143"/>
        <end position="152"/>
    </location>
</feature>
<keyword evidence="4" id="KW-0040">ANK repeat</keyword>
<keyword evidence="2" id="KW-0597">Phosphoprotein</keyword>
<feature type="compositionally biased region" description="Low complexity" evidence="6">
    <location>
        <begin position="132"/>
        <end position="142"/>
    </location>
</feature>
<evidence type="ECO:0000256" key="5">
    <source>
        <dbReference type="ARBA" id="ARBA00023242"/>
    </source>
</evidence>
<dbReference type="InterPro" id="IPR038753">
    <property type="entry name" value="NFKBIL1"/>
</dbReference>
<sequence length="423" mass="46115">MNGTGFLFANYRPSPGSALAGDTPSPSPSHSTYASPSRSSNKNASYSWQSQLEDSSFSTLSSSTLPRDRDLSGNLFDSTSGKGSSIIWGNDKGKGKLDDFPSTPHRNPLSSRTLFDTTMDNASPKPSLFGNSSTVNSSPSKSMFSTPNKFFQSPSFPSPSPGPRSSSKPDLSKLGYFAFPPNTPNDTSKDDATMTDPFDDISSRPVPAPASLPAPPSAAQLERLAREKAEAQRGEEEWVRSGGVLRDKDGNRDLERTEKVREELRIRDWEVETLGKWEAYEKAWAGLLKTINNSGGGSEERKIRFTDLPWPVKNCFSTSSPSNPISTPNKSRARAGIHGPPKATSTVTLADLTPESIHSFILDPLKVRSNTTSTKERIRTSLLRWHPDKLTGLISKVAEEDVDDVTEGIGIVIRCLREMSVKT</sequence>
<feature type="compositionally biased region" description="Pro residues" evidence="6">
    <location>
        <begin position="206"/>
        <end position="216"/>
    </location>
</feature>
<dbReference type="EMBL" id="JBANRG010000038">
    <property type="protein sequence ID" value="KAK7448422.1"/>
    <property type="molecule type" value="Genomic_DNA"/>
</dbReference>
<feature type="region of interest" description="Disordered" evidence="6">
    <location>
        <begin position="319"/>
        <end position="341"/>
    </location>
</feature>
<keyword evidence="5" id="KW-0539">Nucleus</keyword>
<keyword evidence="8" id="KW-1185">Reference proteome</keyword>
<keyword evidence="3" id="KW-0677">Repeat</keyword>
<name>A0ABR1J2N7_9AGAR</name>
<evidence type="ECO:0000256" key="3">
    <source>
        <dbReference type="ARBA" id="ARBA00022737"/>
    </source>
</evidence>
<accession>A0ABR1J2N7</accession>
<protein>
    <submittedName>
        <fullName evidence="7">Uncharacterized protein</fullName>
    </submittedName>
</protein>